<evidence type="ECO:0000313" key="12">
    <source>
        <dbReference type="EMBL" id="VBB05941.1"/>
    </source>
</evidence>
<accession>A0A498R3F7</accession>
<feature type="domain" description="Alpha-D-phosphohexomutase alpha/beta/alpha" evidence="11">
    <location>
        <begin position="248"/>
        <end position="353"/>
    </location>
</feature>
<keyword evidence="13" id="KW-1185">Reference proteome</keyword>
<protein>
    <submittedName>
        <fullName evidence="12">Phosphoglucomutase and phosphomannomutase phosphoserine signature</fullName>
    </submittedName>
</protein>
<feature type="domain" description="Alpha-D-phosphohexomutase alpha/beta/alpha" evidence="10">
    <location>
        <begin position="146"/>
        <end position="243"/>
    </location>
</feature>
<keyword evidence="3" id="KW-0597">Phosphoprotein</keyword>
<organism evidence="12 13">
    <name type="scientific">Lucifera butyrica</name>
    <dbReference type="NCBI Taxonomy" id="1351585"/>
    <lineage>
        <taxon>Bacteria</taxon>
        <taxon>Bacillati</taxon>
        <taxon>Bacillota</taxon>
        <taxon>Negativicutes</taxon>
        <taxon>Veillonellales</taxon>
        <taxon>Veillonellaceae</taxon>
        <taxon>Lucifera</taxon>
    </lineage>
</organism>
<evidence type="ECO:0000256" key="4">
    <source>
        <dbReference type="ARBA" id="ARBA00022723"/>
    </source>
</evidence>
<dbReference type="Pfam" id="PF00408">
    <property type="entry name" value="PGM_PMM_IV"/>
    <property type="match status" value="1"/>
</dbReference>
<dbReference type="InterPro" id="IPR036900">
    <property type="entry name" value="A-D-PHexomutase_C_sf"/>
</dbReference>
<keyword evidence="4 7" id="KW-0479">Metal-binding</keyword>
<proteinExistence type="inferred from homology"/>
<sequence>MNIFQACDIRGIAGRELSDVMARKIALAVGTKLAGQKVVVGGDVRHSTPALQKIMINGLVESGCQVVDIGTVPTPVFYFALKAAGAAGGVMVTASHNPAPYNGFKFVLGDKPVTEAEVAEIGCLVAENARVFGTGSVERAPMIVRYISSVVNRSQRGSFYFKAVLDAGNGATSSIVLRLFSALGYRTIELFCEPDGSFPNRPPNPSLAENLTALCETVKEEQATIGIAFDGDGDRVAFVDELGRPVDNDYIIILLARHYLAQGPGTIIYDSKCSMVVPEEIKKAGGRPVMARAGHTFIRAAFLREKALFAGEVSGHFFFQELGNDDGMFAALKVCEYVTAHGSLAELVNSIPKYILTPDIRVPYHGSDKAEILDAAARALAVYQPNRIDGVRIEFPDGWGMIRSSVTEPLFTLRFEAKEEKRLREIAGILLDALPAVIQSAVRKAMPQ</sequence>
<name>A0A498R3F7_9FIRM</name>
<dbReference type="Gene3D" id="3.30.310.50">
    <property type="entry name" value="Alpha-D-phosphohexomutase, C-terminal domain"/>
    <property type="match status" value="1"/>
</dbReference>
<dbReference type="EMBL" id="UPPP01000060">
    <property type="protein sequence ID" value="VBB05941.1"/>
    <property type="molecule type" value="Genomic_DNA"/>
</dbReference>
<keyword evidence="5 7" id="KW-0460">Magnesium</keyword>
<dbReference type="PROSITE" id="PS00710">
    <property type="entry name" value="PGM_PMM"/>
    <property type="match status" value="1"/>
</dbReference>
<dbReference type="PRINTS" id="PR00509">
    <property type="entry name" value="PGMPMM"/>
</dbReference>
<dbReference type="Pfam" id="PF02878">
    <property type="entry name" value="PGM_PMM_I"/>
    <property type="match status" value="1"/>
</dbReference>
<dbReference type="GO" id="GO:0016868">
    <property type="term" value="F:intramolecular phosphotransferase activity"/>
    <property type="evidence" value="ECO:0007669"/>
    <property type="project" value="InterPro"/>
</dbReference>
<keyword evidence="6" id="KW-0413">Isomerase</keyword>
<comment type="cofactor">
    <cofactor evidence="1">
        <name>Mg(2+)</name>
        <dbReference type="ChEBI" id="CHEBI:18420"/>
    </cofactor>
</comment>
<dbReference type="InterPro" id="IPR016055">
    <property type="entry name" value="A-D-PHexomutase_a/b/a-I/II/III"/>
</dbReference>
<feature type="domain" description="Alpha-D-phosphohexomutase alpha/beta/alpha" evidence="9">
    <location>
        <begin position="2"/>
        <end position="122"/>
    </location>
</feature>
<evidence type="ECO:0000259" key="9">
    <source>
        <dbReference type="Pfam" id="PF02878"/>
    </source>
</evidence>
<dbReference type="Pfam" id="PF02879">
    <property type="entry name" value="PGM_PMM_II"/>
    <property type="match status" value="1"/>
</dbReference>
<dbReference type="InterPro" id="IPR016066">
    <property type="entry name" value="A-D-PHexomutase_CS"/>
</dbReference>
<evidence type="ECO:0000259" key="10">
    <source>
        <dbReference type="Pfam" id="PF02879"/>
    </source>
</evidence>
<evidence type="ECO:0000259" key="11">
    <source>
        <dbReference type="Pfam" id="PF02880"/>
    </source>
</evidence>
<evidence type="ECO:0000256" key="5">
    <source>
        <dbReference type="ARBA" id="ARBA00022842"/>
    </source>
</evidence>
<evidence type="ECO:0000256" key="7">
    <source>
        <dbReference type="RuleBase" id="RU004326"/>
    </source>
</evidence>
<evidence type="ECO:0000259" key="8">
    <source>
        <dbReference type="Pfam" id="PF00408"/>
    </source>
</evidence>
<dbReference type="OrthoDB" id="9806956at2"/>
<evidence type="ECO:0000256" key="3">
    <source>
        <dbReference type="ARBA" id="ARBA00022553"/>
    </source>
</evidence>
<gene>
    <name evidence="12" type="ORF">LUCI_1152</name>
</gene>
<evidence type="ECO:0000256" key="1">
    <source>
        <dbReference type="ARBA" id="ARBA00001946"/>
    </source>
</evidence>
<dbReference type="InterPro" id="IPR005846">
    <property type="entry name" value="A-D-PHexomutase_a/b/a-III"/>
</dbReference>
<dbReference type="InterPro" id="IPR005844">
    <property type="entry name" value="A-D-PHexomutase_a/b/a-I"/>
</dbReference>
<feature type="domain" description="Alpha-D-phosphohexomutase C-terminal" evidence="8">
    <location>
        <begin position="371"/>
        <end position="428"/>
    </location>
</feature>
<reference evidence="12 13" key="1">
    <citation type="submission" date="2018-06" db="EMBL/GenBank/DDBJ databases">
        <authorList>
            <person name="Strepis N."/>
        </authorList>
    </citation>
    <scope>NUCLEOTIDE SEQUENCE [LARGE SCALE GENOMIC DNA]</scope>
    <source>
        <strain evidence="12">LUCI</strain>
    </source>
</reference>
<dbReference type="PANTHER" id="PTHR43771">
    <property type="entry name" value="PHOSPHOMANNOMUTASE"/>
    <property type="match status" value="1"/>
</dbReference>
<dbReference type="Pfam" id="PF02880">
    <property type="entry name" value="PGM_PMM_III"/>
    <property type="match status" value="1"/>
</dbReference>
<dbReference type="SUPFAM" id="SSF55957">
    <property type="entry name" value="Phosphoglucomutase, C-terminal domain"/>
    <property type="match status" value="1"/>
</dbReference>
<evidence type="ECO:0000313" key="13">
    <source>
        <dbReference type="Proteomes" id="UP000277811"/>
    </source>
</evidence>
<comment type="similarity">
    <text evidence="2 7">Belongs to the phosphohexose mutase family.</text>
</comment>
<evidence type="ECO:0000256" key="6">
    <source>
        <dbReference type="ARBA" id="ARBA00023235"/>
    </source>
</evidence>
<dbReference type="Proteomes" id="UP000277811">
    <property type="component" value="Unassembled WGS sequence"/>
</dbReference>
<dbReference type="InterPro" id="IPR005843">
    <property type="entry name" value="A-D-PHexomutase_C"/>
</dbReference>
<dbReference type="InterPro" id="IPR005841">
    <property type="entry name" value="Alpha-D-phosphohexomutase_SF"/>
</dbReference>
<dbReference type="InterPro" id="IPR005845">
    <property type="entry name" value="A-D-PHexomutase_a/b/a-II"/>
</dbReference>
<dbReference type="CDD" id="cd03089">
    <property type="entry name" value="PMM_PGM"/>
    <property type="match status" value="1"/>
</dbReference>
<dbReference type="GO" id="GO:0000287">
    <property type="term" value="F:magnesium ion binding"/>
    <property type="evidence" value="ECO:0007669"/>
    <property type="project" value="InterPro"/>
</dbReference>
<dbReference type="AlphaFoldDB" id="A0A498R3F7"/>
<dbReference type="RefSeq" id="WP_122626902.1">
    <property type="nucleotide sequence ID" value="NZ_UPPP01000060.1"/>
</dbReference>
<dbReference type="PANTHER" id="PTHR43771:SF2">
    <property type="entry name" value="PHOSPHOMANNOMUTASE_PHOSPHOGLUCOMUTASE"/>
    <property type="match status" value="1"/>
</dbReference>
<evidence type="ECO:0000256" key="2">
    <source>
        <dbReference type="ARBA" id="ARBA00010231"/>
    </source>
</evidence>
<dbReference type="SUPFAM" id="SSF53738">
    <property type="entry name" value="Phosphoglucomutase, first 3 domains"/>
    <property type="match status" value="3"/>
</dbReference>
<dbReference type="GO" id="GO:0005975">
    <property type="term" value="P:carbohydrate metabolic process"/>
    <property type="evidence" value="ECO:0007669"/>
    <property type="project" value="InterPro"/>
</dbReference>
<dbReference type="Gene3D" id="3.40.120.10">
    <property type="entry name" value="Alpha-D-Glucose-1,6-Bisphosphate, subunit A, domain 3"/>
    <property type="match status" value="3"/>
</dbReference>